<gene>
    <name evidence="1" type="ORF">MFFC18_37400</name>
</gene>
<protein>
    <submittedName>
        <fullName evidence="1">Uncharacterized protein</fullName>
    </submittedName>
</protein>
<keyword evidence="2" id="KW-1185">Reference proteome</keyword>
<dbReference type="Proteomes" id="UP000322214">
    <property type="component" value="Chromosome"/>
</dbReference>
<dbReference type="KEGG" id="mff:MFFC18_37400"/>
<evidence type="ECO:0000313" key="2">
    <source>
        <dbReference type="Proteomes" id="UP000322214"/>
    </source>
</evidence>
<proteinExistence type="predicted"/>
<dbReference type="EMBL" id="CP042912">
    <property type="protein sequence ID" value="QEG23836.1"/>
    <property type="molecule type" value="Genomic_DNA"/>
</dbReference>
<dbReference type="AlphaFoldDB" id="A0A5B9PGW0"/>
<organism evidence="1 2">
    <name type="scientific">Mariniblastus fucicola</name>
    <dbReference type="NCBI Taxonomy" id="980251"/>
    <lineage>
        <taxon>Bacteria</taxon>
        <taxon>Pseudomonadati</taxon>
        <taxon>Planctomycetota</taxon>
        <taxon>Planctomycetia</taxon>
        <taxon>Pirellulales</taxon>
        <taxon>Pirellulaceae</taxon>
        <taxon>Mariniblastus</taxon>
    </lineage>
</organism>
<name>A0A5B9PGW0_9BACT</name>
<evidence type="ECO:0000313" key="1">
    <source>
        <dbReference type="EMBL" id="QEG23836.1"/>
    </source>
</evidence>
<reference evidence="1 2" key="1">
    <citation type="submission" date="2019-08" db="EMBL/GenBank/DDBJ databases">
        <title>Deep-cultivation of Planctomycetes and their phenomic and genomic characterization uncovers novel biology.</title>
        <authorList>
            <person name="Wiegand S."/>
            <person name="Jogler M."/>
            <person name="Boedeker C."/>
            <person name="Pinto D."/>
            <person name="Vollmers J."/>
            <person name="Rivas-Marin E."/>
            <person name="Kohn T."/>
            <person name="Peeters S.H."/>
            <person name="Heuer A."/>
            <person name="Rast P."/>
            <person name="Oberbeckmann S."/>
            <person name="Bunk B."/>
            <person name="Jeske O."/>
            <person name="Meyerdierks A."/>
            <person name="Storesund J.E."/>
            <person name="Kallscheuer N."/>
            <person name="Luecker S."/>
            <person name="Lage O.M."/>
            <person name="Pohl T."/>
            <person name="Merkel B.J."/>
            <person name="Hornburger P."/>
            <person name="Mueller R.-W."/>
            <person name="Bruemmer F."/>
            <person name="Labrenz M."/>
            <person name="Spormann A.M."/>
            <person name="Op den Camp H."/>
            <person name="Overmann J."/>
            <person name="Amann R."/>
            <person name="Jetten M.S.M."/>
            <person name="Mascher T."/>
            <person name="Medema M.H."/>
            <person name="Devos D.P."/>
            <person name="Kaster A.-K."/>
            <person name="Ovreas L."/>
            <person name="Rohde M."/>
            <person name="Galperin M.Y."/>
            <person name="Jogler C."/>
        </authorList>
    </citation>
    <scope>NUCLEOTIDE SEQUENCE [LARGE SCALE GENOMIC DNA]</scope>
    <source>
        <strain evidence="1 2">FC18</strain>
    </source>
</reference>
<accession>A0A5B9PGW0</accession>
<sequence length="39" mass="4646">MSLARLVTYFEPRTNLAEKDSFRYNTSFHQVSKRPEINV</sequence>